<reference evidence="5" key="2">
    <citation type="journal article" date="2023" name="IMA Fungus">
        <title>Comparative genomic study of the Penicillium genus elucidates a diverse pangenome and 15 lateral gene transfer events.</title>
        <authorList>
            <person name="Petersen C."/>
            <person name="Sorensen T."/>
            <person name="Nielsen M.R."/>
            <person name="Sondergaard T.E."/>
            <person name="Sorensen J.L."/>
            <person name="Fitzpatrick D.A."/>
            <person name="Frisvad J.C."/>
            <person name="Nielsen K.L."/>
        </authorList>
    </citation>
    <scope>NUCLEOTIDE SEQUENCE</scope>
    <source>
        <strain evidence="5">IBT 21472</strain>
    </source>
</reference>
<dbReference type="GO" id="GO:0015355">
    <property type="term" value="F:secondary active monocarboxylate transmembrane transporter activity"/>
    <property type="evidence" value="ECO:0007669"/>
    <property type="project" value="TreeGrafter"/>
</dbReference>
<dbReference type="PANTHER" id="PTHR23508">
    <property type="entry name" value="CARBOXYLIC ACID TRANSPORTER PROTEIN HOMOLOG"/>
    <property type="match status" value="1"/>
</dbReference>
<accession>A0A9W9U003</accession>
<comment type="subcellular location">
    <subcellularLocation>
        <location evidence="1">Membrane</location>
        <topology evidence="1">Multi-pass membrane protein</topology>
    </subcellularLocation>
</comment>
<dbReference type="PANTHER" id="PTHR23508:SF10">
    <property type="entry name" value="CARBOXYLIC ACID TRANSPORTER PROTEIN HOMOLOG"/>
    <property type="match status" value="1"/>
</dbReference>
<evidence type="ECO:0000313" key="5">
    <source>
        <dbReference type="EMBL" id="KAJ5299853.1"/>
    </source>
</evidence>
<dbReference type="Proteomes" id="UP001147746">
    <property type="component" value="Unassembled WGS sequence"/>
</dbReference>
<evidence type="ECO:0000256" key="3">
    <source>
        <dbReference type="ARBA" id="ARBA00022989"/>
    </source>
</evidence>
<dbReference type="EMBL" id="JAPZBO010000010">
    <property type="protein sequence ID" value="KAJ5299853.1"/>
    <property type="molecule type" value="Genomic_DNA"/>
</dbReference>
<keyword evidence="4" id="KW-0472">Membrane</keyword>
<evidence type="ECO:0000256" key="1">
    <source>
        <dbReference type="ARBA" id="ARBA00004141"/>
    </source>
</evidence>
<name>A0A9W9U003_9EURO</name>
<comment type="caution">
    <text evidence="5">The sequence shown here is derived from an EMBL/GenBank/DDBJ whole genome shotgun (WGS) entry which is preliminary data.</text>
</comment>
<protein>
    <submittedName>
        <fullName evidence="5">Carboxylic acid transporter</fullName>
    </submittedName>
</protein>
<reference evidence="5" key="1">
    <citation type="submission" date="2022-12" db="EMBL/GenBank/DDBJ databases">
        <authorList>
            <person name="Petersen C."/>
        </authorList>
    </citation>
    <scope>NUCLEOTIDE SEQUENCE</scope>
    <source>
        <strain evidence="5">IBT 21472</strain>
    </source>
</reference>
<evidence type="ECO:0000256" key="2">
    <source>
        <dbReference type="ARBA" id="ARBA00022692"/>
    </source>
</evidence>
<gene>
    <name evidence="5" type="ORF">N7476_011410</name>
</gene>
<proteinExistence type="predicted"/>
<keyword evidence="3" id="KW-1133">Transmembrane helix</keyword>
<keyword evidence="6" id="KW-1185">Reference proteome</keyword>
<sequence length="154" mass="17676">MGLTRSLDTSPHVYQVQVLLRNPVAILRELTSHQRFTLAAGFLGWTWDSFNFFTVSMTITDILEAFDNGYLEINIRPGNDGHPYASICRRHHLRHARRSIWTEVTDDNQLISFIIVELCSAFCNTLPQVLGVWSLYGIAMGDGHSIIERQLWRD</sequence>
<dbReference type="AlphaFoldDB" id="A0A9W9U003"/>
<keyword evidence="2" id="KW-0812">Transmembrane</keyword>
<dbReference type="GO" id="GO:0035879">
    <property type="term" value="P:plasma membrane lactate transport"/>
    <property type="evidence" value="ECO:0007669"/>
    <property type="project" value="TreeGrafter"/>
</dbReference>
<evidence type="ECO:0000256" key="4">
    <source>
        <dbReference type="ARBA" id="ARBA00023136"/>
    </source>
</evidence>
<organism evidence="5 6">
    <name type="scientific">Penicillium atrosanguineum</name>
    <dbReference type="NCBI Taxonomy" id="1132637"/>
    <lineage>
        <taxon>Eukaryota</taxon>
        <taxon>Fungi</taxon>
        <taxon>Dikarya</taxon>
        <taxon>Ascomycota</taxon>
        <taxon>Pezizomycotina</taxon>
        <taxon>Eurotiomycetes</taxon>
        <taxon>Eurotiomycetidae</taxon>
        <taxon>Eurotiales</taxon>
        <taxon>Aspergillaceae</taxon>
        <taxon>Penicillium</taxon>
    </lineage>
</organism>
<dbReference type="GO" id="GO:0005886">
    <property type="term" value="C:plasma membrane"/>
    <property type="evidence" value="ECO:0007669"/>
    <property type="project" value="TreeGrafter"/>
</dbReference>
<evidence type="ECO:0000313" key="6">
    <source>
        <dbReference type="Proteomes" id="UP001147746"/>
    </source>
</evidence>